<keyword evidence="3" id="KW-0479">Metal-binding</keyword>
<dbReference type="InterPro" id="IPR051198">
    <property type="entry name" value="BchE-like"/>
</dbReference>
<dbReference type="SFLD" id="SFLDG01082">
    <property type="entry name" value="B12-binding_domain_containing"/>
    <property type="match status" value="1"/>
</dbReference>
<dbReference type="InterPro" id="IPR058240">
    <property type="entry name" value="rSAM_sf"/>
</dbReference>
<evidence type="ECO:0000256" key="2">
    <source>
        <dbReference type="ARBA" id="ARBA00022691"/>
    </source>
</evidence>
<evidence type="ECO:0000259" key="6">
    <source>
        <dbReference type="PROSITE" id="PS51918"/>
    </source>
</evidence>
<evidence type="ECO:0000313" key="8">
    <source>
        <dbReference type="Proteomes" id="UP000216752"/>
    </source>
</evidence>
<proteinExistence type="predicted"/>
<name>A0ABZ3IS44_9FIRM</name>
<dbReference type="PANTHER" id="PTHR43409:SF4">
    <property type="entry name" value="RADICAL SAM SUPERFAMILY PROTEIN"/>
    <property type="match status" value="1"/>
</dbReference>
<dbReference type="InterPro" id="IPR013785">
    <property type="entry name" value="Aldolase_TIM"/>
</dbReference>
<keyword evidence="8" id="KW-1185">Reference proteome</keyword>
<dbReference type="SFLD" id="SFLDG01095">
    <property type="entry name" value="Uncharacterised_Radical_SAM_Su"/>
    <property type="match status" value="1"/>
</dbReference>
<evidence type="ECO:0000256" key="5">
    <source>
        <dbReference type="ARBA" id="ARBA00023014"/>
    </source>
</evidence>
<sequence length="292" mass="32934">MRYEGNIYSPYIAGDDYILQCTIGCSHNQCTFCYMYKDKQYRLRELNEILKDIELAKEYYGDVKKVFLADGDALSMPAESLIKILDCLYDTFPSLTYVGTYASAVSILNKTLAELIELQKHGLVEAHLGIESGDEQVLRAIQKGVSCGEMVQAGRKIRQAGINLFVTVILGLAGKAPKAWEHAKNTAQICNEIQPDYIGILTIIVQPGTELYEKTQRGEFEVPEEMEILAELRLMIRDMELKHSGITSIHPSNCIYLENIMPEGKDELLQTLTTIIDSKDVSQLRPRETDRV</sequence>
<dbReference type="SMART" id="SM00729">
    <property type="entry name" value="Elp3"/>
    <property type="match status" value="1"/>
</dbReference>
<dbReference type="PANTHER" id="PTHR43409">
    <property type="entry name" value="ANAEROBIC MAGNESIUM-PROTOPORPHYRIN IX MONOMETHYL ESTER CYCLASE-RELATED"/>
    <property type="match status" value="1"/>
</dbReference>
<dbReference type="InterPro" id="IPR006638">
    <property type="entry name" value="Elp3/MiaA/NifB-like_rSAM"/>
</dbReference>
<dbReference type="Proteomes" id="UP000216752">
    <property type="component" value="Chromosome"/>
</dbReference>
<feature type="domain" description="Radical SAM core" evidence="6">
    <location>
        <begin position="11"/>
        <end position="240"/>
    </location>
</feature>
<evidence type="ECO:0000313" key="7">
    <source>
        <dbReference type="EMBL" id="XFO68507.1"/>
    </source>
</evidence>
<evidence type="ECO:0000256" key="4">
    <source>
        <dbReference type="ARBA" id="ARBA00023004"/>
    </source>
</evidence>
<comment type="cofactor">
    <cofactor evidence="1">
        <name>[4Fe-4S] cluster</name>
        <dbReference type="ChEBI" id="CHEBI:49883"/>
    </cofactor>
</comment>
<dbReference type="CDD" id="cd01335">
    <property type="entry name" value="Radical_SAM"/>
    <property type="match status" value="1"/>
</dbReference>
<evidence type="ECO:0000256" key="1">
    <source>
        <dbReference type="ARBA" id="ARBA00001966"/>
    </source>
</evidence>
<evidence type="ECO:0000256" key="3">
    <source>
        <dbReference type="ARBA" id="ARBA00022723"/>
    </source>
</evidence>
<protein>
    <recommendedName>
        <fullName evidence="6">Radical SAM core domain-containing protein</fullName>
    </recommendedName>
</protein>
<dbReference type="SUPFAM" id="SSF102114">
    <property type="entry name" value="Radical SAM enzymes"/>
    <property type="match status" value="1"/>
</dbReference>
<gene>
    <name evidence="7" type="ORF">SPSIL_047300</name>
</gene>
<dbReference type="Pfam" id="PF04055">
    <property type="entry name" value="Radical_SAM"/>
    <property type="match status" value="1"/>
</dbReference>
<reference evidence="7" key="1">
    <citation type="submission" date="2024-05" db="EMBL/GenBank/DDBJ databases">
        <title>Isolation and characterization of Sporomusa carbonis sp. nov., a carboxydotrophic hydrogenogen in the genus of Sporomusa isolated from a charcoal burning pile.</title>
        <authorList>
            <person name="Boeer T."/>
            <person name="Rosenbaum F."/>
            <person name="Eysell L."/>
            <person name="Mueller V."/>
            <person name="Daniel R."/>
            <person name="Poehlein A."/>
        </authorList>
    </citation>
    <scope>NUCLEOTIDE SEQUENCE [LARGE SCALE GENOMIC DNA]</scope>
    <source>
        <strain evidence="7">DSM 10669</strain>
    </source>
</reference>
<organism evidence="7 8">
    <name type="scientific">Sporomusa silvacetica DSM 10669</name>
    <dbReference type="NCBI Taxonomy" id="1123289"/>
    <lineage>
        <taxon>Bacteria</taxon>
        <taxon>Bacillati</taxon>
        <taxon>Bacillota</taxon>
        <taxon>Negativicutes</taxon>
        <taxon>Selenomonadales</taxon>
        <taxon>Sporomusaceae</taxon>
        <taxon>Sporomusa</taxon>
    </lineage>
</organism>
<dbReference type="EMBL" id="CP155573">
    <property type="protein sequence ID" value="XFO68507.1"/>
    <property type="molecule type" value="Genomic_DNA"/>
</dbReference>
<dbReference type="InterPro" id="IPR007197">
    <property type="entry name" value="rSAM"/>
</dbReference>
<accession>A0ABZ3IS44</accession>
<keyword evidence="4" id="KW-0408">Iron</keyword>
<keyword evidence="2" id="KW-0949">S-adenosyl-L-methionine</keyword>
<dbReference type="PROSITE" id="PS51918">
    <property type="entry name" value="RADICAL_SAM"/>
    <property type="match status" value="1"/>
</dbReference>
<dbReference type="RefSeq" id="WP_094606895.1">
    <property type="nucleotide sequence ID" value="NZ_CP155573.1"/>
</dbReference>
<dbReference type="Gene3D" id="3.20.20.70">
    <property type="entry name" value="Aldolase class I"/>
    <property type="match status" value="1"/>
</dbReference>
<dbReference type="SFLD" id="SFLDS00029">
    <property type="entry name" value="Radical_SAM"/>
    <property type="match status" value="1"/>
</dbReference>
<keyword evidence="5" id="KW-0411">Iron-sulfur</keyword>